<comment type="caution">
    <text evidence="1">The sequence shown here is derived from an EMBL/GenBank/DDBJ whole genome shotgun (WGS) entry which is preliminary data.</text>
</comment>
<dbReference type="RefSeq" id="WP_344764174.1">
    <property type="nucleotide sequence ID" value="NZ_BAAAZE010000012.1"/>
</dbReference>
<accession>A0ABP7TNK8</accession>
<name>A0ABP7TNK8_9BURK</name>
<sequence length="58" mass="6299">MSSLNTWNNTAFAKLCMGGMSEVELEKLAHNPELSADKREIAAGKLEELYGVTTGNQV</sequence>
<reference evidence="2" key="1">
    <citation type="journal article" date="2019" name="Int. J. Syst. Evol. Microbiol.">
        <title>The Global Catalogue of Microorganisms (GCM) 10K type strain sequencing project: providing services to taxonomists for standard genome sequencing and annotation.</title>
        <authorList>
            <consortium name="The Broad Institute Genomics Platform"/>
            <consortium name="The Broad Institute Genome Sequencing Center for Infectious Disease"/>
            <person name="Wu L."/>
            <person name="Ma J."/>
        </authorList>
    </citation>
    <scope>NUCLEOTIDE SEQUENCE [LARGE SCALE GENOMIC DNA]</scope>
    <source>
        <strain evidence="2">JCM 16673</strain>
    </source>
</reference>
<dbReference type="Proteomes" id="UP001501353">
    <property type="component" value="Unassembled WGS sequence"/>
</dbReference>
<dbReference type="EMBL" id="BAAAZE010000012">
    <property type="protein sequence ID" value="GAA4028990.1"/>
    <property type="molecule type" value="Genomic_DNA"/>
</dbReference>
<evidence type="ECO:0000313" key="1">
    <source>
        <dbReference type="EMBL" id="GAA4028990.1"/>
    </source>
</evidence>
<protein>
    <submittedName>
        <fullName evidence="1">Uncharacterized protein</fullName>
    </submittedName>
</protein>
<evidence type="ECO:0000313" key="2">
    <source>
        <dbReference type="Proteomes" id="UP001501353"/>
    </source>
</evidence>
<proteinExistence type="predicted"/>
<organism evidence="1 2">
    <name type="scientific">Actimicrobium antarcticum</name>
    <dbReference type="NCBI Taxonomy" id="1051899"/>
    <lineage>
        <taxon>Bacteria</taxon>
        <taxon>Pseudomonadati</taxon>
        <taxon>Pseudomonadota</taxon>
        <taxon>Betaproteobacteria</taxon>
        <taxon>Burkholderiales</taxon>
        <taxon>Oxalobacteraceae</taxon>
        <taxon>Actimicrobium</taxon>
    </lineage>
</organism>
<gene>
    <name evidence="1" type="ORF">GCM10022212_28900</name>
</gene>
<keyword evidence="2" id="KW-1185">Reference proteome</keyword>